<dbReference type="KEGG" id="drc:G0Q07_15955"/>
<evidence type="ECO:0000256" key="1">
    <source>
        <dbReference type="SAM" id="Phobius"/>
    </source>
</evidence>
<feature type="transmembrane region" description="Helical" evidence="1">
    <location>
        <begin position="128"/>
        <end position="146"/>
    </location>
</feature>
<feature type="transmembrane region" description="Helical" evidence="1">
    <location>
        <begin position="104"/>
        <end position="122"/>
    </location>
</feature>
<dbReference type="EMBL" id="CP048409">
    <property type="protein sequence ID" value="QIA09118.1"/>
    <property type="molecule type" value="Genomic_DNA"/>
</dbReference>
<gene>
    <name evidence="2" type="ORF">G0Q07_15955</name>
</gene>
<keyword evidence="3" id="KW-1185">Reference proteome</keyword>
<dbReference type="RefSeq" id="WP_163348038.1">
    <property type="nucleotide sequence ID" value="NZ_CP048409.1"/>
</dbReference>
<keyword evidence="1" id="KW-0472">Membrane</keyword>
<feature type="transmembrane region" description="Helical" evidence="1">
    <location>
        <begin position="28"/>
        <end position="56"/>
    </location>
</feature>
<proteinExistence type="predicted"/>
<reference evidence="2 3" key="1">
    <citation type="submission" date="2020-02" db="EMBL/GenBank/DDBJ databases">
        <title>Genome sequencing for Draconibacterium sp. strain M1.</title>
        <authorList>
            <person name="Park S.-J."/>
        </authorList>
    </citation>
    <scope>NUCLEOTIDE SEQUENCE [LARGE SCALE GENOMIC DNA]</scope>
    <source>
        <strain evidence="2 3">M1</strain>
    </source>
</reference>
<feature type="transmembrane region" description="Helical" evidence="1">
    <location>
        <begin position="62"/>
        <end position="83"/>
    </location>
</feature>
<keyword evidence="1" id="KW-0812">Transmembrane</keyword>
<organism evidence="2 3">
    <name type="scientific">Draconibacterium halophilum</name>
    <dbReference type="NCBI Taxonomy" id="2706887"/>
    <lineage>
        <taxon>Bacteria</taxon>
        <taxon>Pseudomonadati</taxon>
        <taxon>Bacteroidota</taxon>
        <taxon>Bacteroidia</taxon>
        <taxon>Marinilabiliales</taxon>
        <taxon>Prolixibacteraceae</taxon>
        <taxon>Draconibacterium</taxon>
    </lineage>
</organism>
<accession>A0A6C0REI7</accession>
<dbReference type="AlphaFoldDB" id="A0A6C0REI7"/>
<evidence type="ECO:0000313" key="2">
    <source>
        <dbReference type="EMBL" id="QIA09118.1"/>
    </source>
</evidence>
<dbReference type="Proteomes" id="UP000474630">
    <property type="component" value="Chromosome"/>
</dbReference>
<protein>
    <submittedName>
        <fullName evidence="2">Uncharacterized protein</fullName>
    </submittedName>
</protein>
<name>A0A6C0REI7_9BACT</name>
<evidence type="ECO:0000313" key="3">
    <source>
        <dbReference type="Proteomes" id="UP000474630"/>
    </source>
</evidence>
<sequence>MKKRWFLFLNAEQENYLVSLRRENKVSFITWILFSIILPLAPYIISVLINFLLTGFCNWGKIINNGSLPIISYGFITAGIVYIMEKIKNDNLIIFQLRERIMPVAVLLLFLNSSIFILETSVKDTLNTIQHAIVLVVSLFIFYYSLRVSQNMFFLQRKISDKQFDTIYREETNSTHGLNWE</sequence>
<keyword evidence="1" id="KW-1133">Transmembrane helix</keyword>